<dbReference type="InterPro" id="IPR029058">
    <property type="entry name" value="AB_hydrolase_fold"/>
</dbReference>
<evidence type="ECO:0000313" key="4">
    <source>
        <dbReference type="Proteomes" id="UP000673375"/>
    </source>
</evidence>
<evidence type="ECO:0000259" key="2">
    <source>
        <dbReference type="Pfam" id="PF00975"/>
    </source>
</evidence>
<dbReference type="EMBL" id="JAEDXU010000002">
    <property type="protein sequence ID" value="MBP1045762.1"/>
    <property type="molecule type" value="Genomic_DNA"/>
</dbReference>
<organism evidence="3 4">
    <name type="scientific">Enterococcus larvae</name>
    <dbReference type="NCBI Taxonomy" id="2794352"/>
    <lineage>
        <taxon>Bacteria</taxon>
        <taxon>Bacillati</taxon>
        <taxon>Bacillota</taxon>
        <taxon>Bacilli</taxon>
        <taxon>Lactobacillales</taxon>
        <taxon>Enterococcaceae</taxon>
        <taxon>Enterococcus</taxon>
    </lineage>
</organism>
<dbReference type="InterPro" id="IPR012223">
    <property type="entry name" value="TEII"/>
</dbReference>
<dbReference type="Pfam" id="PF00975">
    <property type="entry name" value="Thioesterase"/>
    <property type="match status" value="1"/>
</dbReference>
<dbReference type="PANTHER" id="PTHR11487:SF0">
    <property type="entry name" value="S-ACYL FATTY ACID SYNTHASE THIOESTERASE, MEDIUM CHAIN"/>
    <property type="match status" value="1"/>
</dbReference>
<proteinExistence type="inferred from homology"/>
<evidence type="ECO:0000313" key="3">
    <source>
        <dbReference type="EMBL" id="MBP1045762.1"/>
    </source>
</evidence>
<sequence length="228" mass="25105">MGTTNIFCLPYAGGSATVLTDALTQKLNSSNYTAVPLELPGRGMRFGEECVLSTEDLFQAIEPLLSESTGQDESYYLLGHSMGGELLPHLYHKIIERGGTPPKGLIICGAEPPEHLALAETDEASLLKEMKKGGATSEEFFESPELVELFLPIVQADYLLLNSLVSQIPKQMDCELIIINGEDDAEALEHHEDWRNYTTAECRFFQVAGGHFFITENTETAAIINQHI</sequence>
<comment type="caution">
    <text evidence="3">The sequence shown here is derived from an EMBL/GenBank/DDBJ whole genome shotgun (WGS) entry which is preliminary data.</text>
</comment>
<dbReference type="Proteomes" id="UP000673375">
    <property type="component" value="Unassembled WGS sequence"/>
</dbReference>
<dbReference type="InterPro" id="IPR001031">
    <property type="entry name" value="Thioesterase"/>
</dbReference>
<name>A0ABS4CHM6_9ENTE</name>
<dbReference type="PANTHER" id="PTHR11487">
    <property type="entry name" value="THIOESTERASE"/>
    <property type="match status" value="1"/>
</dbReference>
<feature type="domain" description="Thioesterase" evidence="2">
    <location>
        <begin position="5"/>
        <end position="224"/>
    </location>
</feature>
<dbReference type="RefSeq" id="WP_209556548.1">
    <property type="nucleotide sequence ID" value="NZ_JAEDXU010000002.1"/>
</dbReference>
<dbReference type="Gene3D" id="3.40.50.1820">
    <property type="entry name" value="alpha/beta hydrolase"/>
    <property type="match status" value="1"/>
</dbReference>
<keyword evidence="4" id="KW-1185">Reference proteome</keyword>
<dbReference type="SUPFAM" id="SSF53474">
    <property type="entry name" value="alpha/beta-Hydrolases"/>
    <property type="match status" value="1"/>
</dbReference>
<gene>
    <name evidence="3" type="ORF">I6N96_05680</name>
</gene>
<reference evidence="3 4" key="1">
    <citation type="submission" date="2020-12" db="EMBL/GenBank/DDBJ databases">
        <title>Vagococcus allomyrinae sp. nov. and Enterococcus lavae sp. nov., isolated from the larvae of Allomyrina dichotoma.</title>
        <authorList>
            <person name="Lee S.D."/>
        </authorList>
    </citation>
    <scope>NUCLEOTIDE SEQUENCE [LARGE SCALE GENOMIC DNA]</scope>
    <source>
        <strain evidence="3 4">BWM-S5</strain>
    </source>
</reference>
<protein>
    <submittedName>
        <fullName evidence="3">Thioesterase</fullName>
    </submittedName>
</protein>
<evidence type="ECO:0000256" key="1">
    <source>
        <dbReference type="ARBA" id="ARBA00007169"/>
    </source>
</evidence>
<accession>A0ABS4CHM6</accession>
<comment type="similarity">
    <text evidence="1">Belongs to the thioesterase family.</text>
</comment>